<evidence type="ECO:0000313" key="1">
    <source>
        <dbReference type="EMBL" id="KKL94916.1"/>
    </source>
</evidence>
<comment type="caution">
    <text evidence="1">The sequence shown here is derived from an EMBL/GenBank/DDBJ whole genome shotgun (WGS) entry which is preliminary data.</text>
</comment>
<organism evidence="1">
    <name type="scientific">marine sediment metagenome</name>
    <dbReference type="NCBI Taxonomy" id="412755"/>
    <lineage>
        <taxon>unclassified sequences</taxon>
        <taxon>metagenomes</taxon>
        <taxon>ecological metagenomes</taxon>
    </lineage>
</organism>
<accession>A0A0F9GW94</accession>
<reference evidence="1" key="1">
    <citation type="journal article" date="2015" name="Nature">
        <title>Complex archaea that bridge the gap between prokaryotes and eukaryotes.</title>
        <authorList>
            <person name="Spang A."/>
            <person name="Saw J.H."/>
            <person name="Jorgensen S.L."/>
            <person name="Zaremba-Niedzwiedzka K."/>
            <person name="Martijn J."/>
            <person name="Lind A.E."/>
            <person name="van Eijk R."/>
            <person name="Schleper C."/>
            <person name="Guy L."/>
            <person name="Ettema T.J."/>
        </authorList>
    </citation>
    <scope>NUCLEOTIDE SEQUENCE</scope>
</reference>
<gene>
    <name evidence="1" type="ORF">LCGC14_1859830</name>
</gene>
<proteinExistence type="predicted"/>
<protein>
    <submittedName>
        <fullName evidence="1">Uncharacterized protein</fullName>
    </submittedName>
</protein>
<dbReference type="AlphaFoldDB" id="A0A0F9GW94"/>
<sequence>MMSEITKGGVEKLRCKKRAGEWLCGGRLVKSNWLPESGEDPRLREYMCQSCQTITYLPNGRRLKINNQPKADETQGALL</sequence>
<dbReference type="EMBL" id="LAZR01018803">
    <property type="protein sequence ID" value="KKL94916.1"/>
    <property type="molecule type" value="Genomic_DNA"/>
</dbReference>
<name>A0A0F9GW94_9ZZZZ</name>